<dbReference type="Proteomes" id="UP000007798">
    <property type="component" value="Unassembled WGS sequence"/>
</dbReference>
<evidence type="ECO:0000256" key="1">
    <source>
        <dbReference type="PROSITE-ProRule" id="PRU00497"/>
    </source>
</evidence>
<feature type="compositionally biased region" description="Acidic residues" evidence="2">
    <location>
        <begin position="265"/>
        <end position="279"/>
    </location>
</feature>
<dbReference type="PROSITE" id="PS51155">
    <property type="entry name" value="CHIT_BIND_RR_2"/>
    <property type="match status" value="1"/>
</dbReference>
<keyword evidence="3" id="KW-0732">Signal</keyword>
<dbReference type="GO" id="GO:0042302">
    <property type="term" value="F:structural constituent of cuticle"/>
    <property type="evidence" value="ECO:0007669"/>
    <property type="project" value="UniProtKB-UniRule"/>
</dbReference>
<feature type="signal peptide" evidence="3">
    <location>
        <begin position="1"/>
        <end position="29"/>
    </location>
</feature>
<feature type="region of interest" description="Disordered" evidence="2">
    <location>
        <begin position="227"/>
        <end position="279"/>
    </location>
</feature>
<name>B4MT28_DROWI</name>
<evidence type="ECO:0000256" key="3">
    <source>
        <dbReference type="SAM" id="SignalP"/>
    </source>
</evidence>
<sequence>MPSIRLNQCVLLGLMLLCLQCLNLPTTEARWTIRPRRTSTTTSTTPRTPPRRTTIKTDTDRRHQLIHHWPPLVAPSAPAPAPAPPPAPIQQPSTDNRLITLIDAYDYRHADGRFEYRYELSNGDTRYERAYWLPIGYERSVLARTGYYSIPLPNSQYSTIFYTADNRGFRVDKQTLTDKQPLLPRSLEVPVAIDPASSIRNQNETQSELKPDPEQHVDAFQVRIELPNEVPTGNKIETDSETEIETETETQPSTVAVTEAMDSFGNDDDDYDEDVDDSV</sequence>
<protein>
    <submittedName>
        <fullName evidence="4">Uncharacterized protein</fullName>
    </submittedName>
</protein>
<dbReference type="HOGENOM" id="CLU_947540_0_0_1"/>
<feature type="compositionally biased region" description="Acidic residues" evidence="2">
    <location>
        <begin position="239"/>
        <end position="248"/>
    </location>
</feature>
<dbReference type="OrthoDB" id="8048501at2759"/>
<accession>B4MT28</accession>
<dbReference type="PhylomeDB" id="B4MT28"/>
<dbReference type="AlphaFoldDB" id="B4MT28"/>
<organism evidence="4 5">
    <name type="scientific">Drosophila willistoni</name>
    <name type="common">Fruit fly</name>
    <dbReference type="NCBI Taxonomy" id="7260"/>
    <lineage>
        <taxon>Eukaryota</taxon>
        <taxon>Metazoa</taxon>
        <taxon>Ecdysozoa</taxon>
        <taxon>Arthropoda</taxon>
        <taxon>Hexapoda</taxon>
        <taxon>Insecta</taxon>
        <taxon>Pterygota</taxon>
        <taxon>Neoptera</taxon>
        <taxon>Endopterygota</taxon>
        <taxon>Diptera</taxon>
        <taxon>Brachycera</taxon>
        <taxon>Muscomorpha</taxon>
        <taxon>Ephydroidea</taxon>
        <taxon>Drosophilidae</taxon>
        <taxon>Drosophila</taxon>
        <taxon>Sophophora</taxon>
    </lineage>
</organism>
<evidence type="ECO:0000313" key="5">
    <source>
        <dbReference type="Proteomes" id="UP000007798"/>
    </source>
</evidence>
<keyword evidence="1" id="KW-0193">Cuticle</keyword>
<feature type="region of interest" description="Disordered" evidence="2">
    <location>
        <begin position="33"/>
        <end position="59"/>
    </location>
</feature>
<evidence type="ECO:0000256" key="2">
    <source>
        <dbReference type="SAM" id="MobiDB-lite"/>
    </source>
</evidence>
<keyword evidence="5" id="KW-1185">Reference proteome</keyword>
<dbReference type="InParanoid" id="B4MT28"/>
<gene>
    <name evidence="4" type="primary">Dwil\GK20083</name>
    <name evidence="4" type="ORF">Dwil_GK20083</name>
</gene>
<dbReference type="FunCoup" id="B4MT28">
    <property type="interactions" value="22"/>
</dbReference>
<dbReference type="Pfam" id="PF00379">
    <property type="entry name" value="Chitin_bind_4"/>
    <property type="match status" value="1"/>
</dbReference>
<dbReference type="EMBL" id="CH963851">
    <property type="protein sequence ID" value="EDW75267.1"/>
    <property type="molecule type" value="Genomic_DNA"/>
</dbReference>
<proteinExistence type="predicted"/>
<dbReference type="eggNOG" id="ENOG502TBEE">
    <property type="taxonomic scope" value="Eukaryota"/>
</dbReference>
<dbReference type="InterPro" id="IPR000618">
    <property type="entry name" value="Insect_cuticle"/>
</dbReference>
<feature type="chain" id="PRO_5002818553" evidence="3">
    <location>
        <begin position="30"/>
        <end position="279"/>
    </location>
</feature>
<evidence type="ECO:0000313" key="4">
    <source>
        <dbReference type="EMBL" id="EDW75267.1"/>
    </source>
</evidence>
<reference evidence="4 5" key="1">
    <citation type="journal article" date="2007" name="Nature">
        <title>Evolution of genes and genomes on the Drosophila phylogeny.</title>
        <authorList>
            <consortium name="Drosophila 12 Genomes Consortium"/>
            <person name="Clark A.G."/>
            <person name="Eisen M.B."/>
            <person name="Smith D.R."/>
            <person name="Bergman C.M."/>
            <person name="Oliver B."/>
            <person name="Markow T.A."/>
            <person name="Kaufman T.C."/>
            <person name="Kellis M."/>
            <person name="Gelbart W."/>
            <person name="Iyer V.N."/>
            <person name="Pollard D.A."/>
            <person name="Sackton T.B."/>
            <person name="Larracuente A.M."/>
            <person name="Singh N.D."/>
            <person name="Abad J.P."/>
            <person name="Abt D.N."/>
            <person name="Adryan B."/>
            <person name="Aguade M."/>
            <person name="Akashi H."/>
            <person name="Anderson W.W."/>
            <person name="Aquadro C.F."/>
            <person name="Ardell D.H."/>
            <person name="Arguello R."/>
            <person name="Artieri C.G."/>
            <person name="Barbash D.A."/>
            <person name="Barker D."/>
            <person name="Barsanti P."/>
            <person name="Batterham P."/>
            <person name="Batzoglou S."/>
            <person name="Begun D."/>
            <person name="Bhutkar A."/>
            <person name="Blanco E."/>
            <person name="Bosak S.A."/>
            <person name="Bradley R.K."/>
            <person name="Brand A.D."/>
            <person name="Brent M.R."/>
            <person name="Brooks A.N."/>
            <person name="Brown R.H."/>
            <person name="Butlin R.K."/>
            <person name="Caggese C."/>
            <person name="Calvi B.R."/>
            <person name="Bernardo de Carvalho A."/>
            <person name="Caspi A."/>
            <person name="Castrezana S."/>
            <person name="Celniker S.E."/>
            <person name="Chang J.L."/>
            <person name="Chapple C."/>
            <person name="Chatterji S."/>
            <person name="Chinwalla A."/>
            <person name="Civetta A."/>
            <person name="Clifton S.W."/>
            <person name="Comeron J.M."/>
            <person name="Costello J.C."/>
            <person name="Coyne J.A."/>
            <person name="Daub J."/>
            <person name="David R.G."/>
            <person name="Delcher A.L."/>
            <person name="Delehaunty K."/>
            <person name="Do C.B."/>
            <person name="Ebling H."/>
            <person name="Edwards K."/>
            <person name="Eickbush T."/>
            <person name="Evans J.D."/>
            <person name="Filipski A."/>
            <person name="Findeiss S."/>
            <person name="Freyhult E."/>
            <person name="Fulton L."/>
            <person name="Fulton R."/>
            <person name="Garcia A.C."/>
            <person name="Gardiner A."/>
            <person name="Garfield D.A."/>
            <person name="Garvin B.E."/>
            <person name="Gibson G."/>
            <person name="Gilbert D."/>
            <person name="Gnerre S."/>
            <person name="Godfrey J."/>
            <person name="Good R."/>
            <person name="Gotea V."/>
            <person name="Gravely B."/>
            <person name="Greenberg A.J."/>
            <person name="Griffiths-Jones S."/>
            <person name="Gross S."/>
            <person name="Guigo R."/>
            <person name="Gustafson E.A."/>
            <person name="Haerty W."/>
            <person name="Hahn M.W."/>
            <person name="Halligan D.L."/>
            <person name="Halpern A.L."/>
            <person name="Halter G.M."/>
            <person name="Han M.V."/>
            <person name="Heger A."/>
            <person name="Hillier L."/>
            <person name="Hinrichs A.S."/>
            <person name="Holmes I."/>
            <person name="Hoskins R.A."/>
            <person name="Hubisz M.J."/>
            <person name="Hultmark D."/>
            <person name="Huntley M.A."/>
            <person name="Jaffe D.B."/>
            <person name="Jagadeeshan S."/>
            <person name="Jeck W.R."/>
            <person name="Johnson J."/>
            <person name="Jones C.D."/>
            <person name="Jordan W.C."/>
            <person name="Karpen G.H."/>
            <person name="Kataoka E."/>
            <person name="Keightley P.D."/>
            <person name="Kheradpour P."/>
            <person name="Kirkness E.F."/>
            <person name="Koerich L.B."/>
            <person name="Kristiansen K."/>
            <person name="Kudrna D."/>
            <person name="Kulathinal R.J."/>
            <person name="Kumar S."/>
            <person name="Kwok R."/>
            <person name="Lander E."/>
            <person name="Langley C.H."/>
            <person name="Lapoint R."/>
            <person name="Lazzaro B.P."/>
            <person name="Lee S.J."/>
            <person name="Levesque L."/>
            <person name="Li R."/>
            <person name="Lin C.F."/>
            <person name="Lin M.F."/>
            <person name="Lindblad-Toh K."/>
            <person name="Llopart A."/>
            <person name="Long M."/>
            <person name="Low L."/>
            <person name="Lozovsky E."/>
            <person name="Lu J."/>
            <person name="Luo M."/>
            <person name="Machado C.A."/>
            <person name="Makalowski W."/>
            <person name="Marzo M."/>
            <person name="Matsuda M."/>
            <person name="Matzkin L."/>
            <person name="McAllister B."/>
            <person name="McBride C.S."/>
            <person name="McKernan B."/>
            <person name="McKernan K."/>
            <person name="Mendez-Lago M."/>
            <person name="Minx P."/>
            <person name="Mollenhauer M.U."/>
            <person name="Montooth K."/>
            <person name="Mount S.M."/>
            <person name="Mu X."/>
            <person name="Myers E."/>
            <person name="Negre B."/>
            <person name="Newfeld S."/>
            <person name="Nielsen R."/>
            <person name="Noor M.A."/>
            <person name="O'Grady P."/>
            <person name="Pachter L."/>
            <person name="Papaceit M."/>
            <person name="Parisi M.J."/>
            <person name="Parisi M."/>
            <person name="Parts L."/>
            <person name="Pedersen J.S."/>
            <person name="Pesole G."/>
            <person name="Phillippy A.M."/>
            <person name="Ponting C.P."/>
            <person name="Pop M."/>
            <person name="Porcelli D."/>
            <person name="Powell J.R."/>
            <person name="Prohaska S."/>
            <person name="Pruitt K."/>
            <person name="Puig M."/>
            <person name="Quesneville H."/>
            <person name="Ram K.R."/>
            <person name="Rand D."/>
            <person name="Rasmussen M.D."/>
            <person name="Reed L.K."/>
            <person name="Reenan R."/>
            <person name="Reily A."/>
            <person name="Remington K.A."/>
            <person name="Rieger T.T."/>
            <person name="Ritchie M.G."/>
            <person name="Robin C."/>
            <person name="Rogers Y.H."/>
            <person name="Rohde C."/>
            <person name="Rozas J."/>
            <person name="Rubenfield M.J."/>
            <person name="Ruiz A."/>
            <person name="Russo S."/>
            <person name="Salzberg S.L."/>
            <person name="Sanchez-Gracia A."/>
            <person name="Saranga D.J."/>
            <person name="Sato H."/>
            <person name="Schaeffer S.W."/>
            <person name="Schatz M.C."/>
            <person name="Schlenke T."/>
            <person name="Schwartz R."/>
            <person name="Segarra C."/>
            <person name="Singh R.S."/>
            <person name="Sirot L."/>
            <person name="Sirota M."/>
            <person name="Sisneros N.B."/>
            <person name="Smith C.D."/>
            <person name="Smith T.F."/>
            <person name="Spieth J."/>
            <person name="Stage D.E."/>
            <person name="Stark A."/>
            <person name="Stephan W."/>
            <person name="Strausberg R.L."/>
            <person name="Strempel S."/>
            <person name="Sturgill D."/>
            <person name="Sutton G."/>
            <person name="Sutton G.G."/>
            <person name="Tao W."/>
            <person name="Teichmann S."/>
            <person name="Tobari Y.N."/>
            <person name="Tomimura Y."/>
            <person name="Tsolas J.M."/>
            <person name="Valente V.L."/>
            <person name="Venter E."/>
            <person name="Venter J.C."/>
            <person name="Vicario S."/>
            <person name="Vieira F.G."/>
            <person name="Vilella A.J."/>
            <person name="Villasante A."/>
            <person name="Walenz B."/>
            <person name="Wang J."/>
            <person name="Wasserman M."/>
            <person name="Watts T."/>
            <person name="Wilson D."/>
            <person name="Wilson R.K."/>
            <person name="Wing R.A."/>
            <person name="Wolfner M.F."/>
            <person name="Wong A."/>
            <person name="Wong G.K."/>
            <person name="Wu C.I."/>
            <person name="Wu G."/>
            <person name="Yamamoto D."/>
            <person name="Yang H.P."/>
            <person name="Yang S.P."/>
            <person name="Yorke J.A."/>
            <person name="Yoshida K."/>
            <person name="Zdobnov E."/>
            <person name="Zhang P."/>
            <person name="Zhang Y."/>
            <person name="Zimin A.V."/>
            <person name="Baldwin J."/>
            <person name="Abdouelleil A."/>
            <person name="Abdulkadir J."/>
            <person name="Abebe A."/>
            <person name="Abera B."/>
            <person name="Abreu J."/>
            <person name="Acer S.C."/>
            <person name="Aftuck L."/>
            <person name="Alexander A."/>
            <person name="An P."/>
            <person name="Anderson E."/>
            <person name="Anderson S."/>
            <person name="Arachi H."/>
            <person name="Azer M."/>
            <person name="Bachantsang P."/>
            <person name="Barry A."/>
            <person name="Bayul T."/>
            <person name="Berlin A."/>
            <person name="Bessette D."/>
            <person name="Bloom T."/>
            <person name="Blye J."/>
            <person name="Boguslavskiy L."/>
            <person name="Bonnet C."/>
            <person name="Boukhgalter B."/>
            <person name="Bourzgui I."/>
            <person name="Brown A."/>
            <person name="Cahill P."/>
            <person name="Channer S."/>
            <person name="Cheshatsang Y."/>
            <person name="Chuda L."/>
            <person name="Citroen M."/>
            <person name="Collymore A."/>
            <person name="Cooke P."/>
            <person name="Costello M."/>
            <person name="D'Aco K."/>
            <person name="Daza R."/>
            <person name="De Haan G."/>
            <person name="DeGray S."/>
            <person name="DeMaso C."/>
            <person name="Dhargay N."/>
            <person name="Dooley K."/>
            <person name="Dooley E."/>
            <person name="Doricent M."/>
            <person name="Dorje P."/>
            <person name="Dorjee K."/>
            <person name="Dupes A."/>
            <person name="Elong R."/>
            <person name="Falk J."/>
            <person name="Farina A."/>
            <person name="Faro S."/>
            <person name="Ferguson D."/>
            <person name="Fisher S."/>
            <person name="Foley C.D."/>
            <person name="Franke A."/>
            <person name="Friedrich D."/>
            <person name="Gadbois L."/>
            <person name="Gearin G."/>
            <person name="Gearin C.R."/>
            <person name="Giannoukos G."/>
            <person name="Goode T."/>
            <person name="Graham J."/>
            <person name="Grandbois E."/>
            <person name="Grewal S."/>
            <person name="Gyaltsen K."/>
            <person name="Hafez N."/>
            <person name="Hagos B."/>
            <person name="Hall J."/>
            <person name="Henson C."/>
            <person name="Hollinger A."/>
            <person name="Honan T."/>
            <person name="Huard M.D."/>
            <person name="Hughes L."/>
            <person name="Hurhula B."/>
            <person name="Husby M.E."/>
            <person name="Kamat A."/>
            <person name="Kanga B."/>
            <person name="Kashin S."/>
            <person name="Khazanovich D."/>
            <person name="Kisner P."/>
            <person name="Lance K."/>
            <person name="Lara M."/>
            <person name="Lee W."/>
            <person name="Lennon N."/>
            <person name="Letendre F."/>
            <person name="LeVine R."/>
            <person name="Lipovsky A."/>
            <person name="Liu X."/>
            <person name="Liu J."/>
            <person name="Liu S."/>
            <person name="Lokyitsang T."/>
            <person name="Lokyitsang Y."/>
            <person name="Lubonja R."/>
            <person name="Lui A."/>
            <person name="MacDonald P."/>
            <person name="Magnisalis V."/>
            <person name="Maru K."/>
            <person name="Matthews C."/>
            <person name="McCusker W."/>
            <person name="McDonough S."/>
            <person name="Mehta T."/>
            <person name="Meldrim J."/>
            <person name="Meneus L."/>
            <person name="Mihai O."/>
            <person name="Mihalev A."/>
            <person name="Mihova T."/>
            <person name="Mittelman R."/>
            <person name="Mlenga V."/>
            <person name="Montmayeur A."/>
            <person name="Mulrain L."/>
            <person name="Navidi A."/>
            <person name="Naylor J."/>
            <person name="Negash T."/>
            <person name="Nguyen T."/>
            <person name="Nguyen N."/>
            <person name="Nicol R."/>
            <person name="Norbu C."/>
            <person name="Norbu N."/>
            <person name="Novod N."/>
            <person name="O'Neill B."/>
            <person name="Osman S."/>
            <person name="Markiewicz E."/>
            <person name="Oyono O.L."/>
            <person name="Patti C."/>
            <person name="Phunkhang P."/>
            <person name="Pierre F."/>
            <person name="Priest M."/>
            <person name="Raghuraman S."/>
            <person name="Rege F."/>
            <person name="Reyes R."/>
            <person name="Rise C."/>
            <person name="Rogov P."/>
            <person name="Ross K."/>
            <person name="Ryan E."/>
            <person name="Settipalli S."/>
            <person name="Shea T."/>
            <person name="Sherpa N."/>
            <person name="Shi L."/>
            <person name="Shih D."/>
            <person name="Sparrow T."/>
            <person name="Spaulding J."/>
            <person name="Stalker J."/>
            <person name="Stange-Thomann N."/>
            <person name="Stavropoulos S."/>
            <person name="Stone C."/>
            <person name="Strader C."/>
            <person name="Tesfaye S."/>
            <person name="Thomson T."/>
            <person name="Thoulutsang Y."/>
            <person name="Thoulutsang D."/>
            <person name="Topham K."/>
            <person name="Topping I."/>
            <person name="Tsamla T."/>
            <person name="Vassiliev H."/>
            <person name="Vo A."/>
            <person name="Wangchuk T."/>
            <person name="Wangdi T."/>
            <person name="Weiand M."/>
            <person name="Wilkinson J."/>
            <person name="Wilson A."/>
            <person name="Yadav S."/>
            <person name="Young G."/>
            <person name="Yu Q."/>
            <person name="Zembek L."/>
            <person name="Zhong D."/>
            <person name="Zimmer A."/>
            <person name="Zwirko Z."/>
            <person name="Jaffe D.B."/>
            <person name="Alvarez P."/>
            <person name="Brockman W."/>
            <person name="Butler J."/>
            <person name="Chin C."/>
            <person name="Gnerre S."/>
            <person name="Grabherr M."/>
            <person name="Kleber M."/>
            <person name="Mauceli E."/>
            <person name="MacCallum I."/>
        </authorList>
    </citation>
    <scope>NUCLEOTIDE SEQUENCE [LARGE SCALE GENOMIC DNA]</scope>
    <source>
        <strain evidence="5">Tucson 14030-0811.24</strain>
    </source>
</reference>